<dbReference type="Gene3D" id="3.60.21.70">
    <property type="entry name" value="PhoD-like phosphatase"/>
    <property type="match status" value="1"/>
</dbReference>
<evidence type="ECO:0000313" key="3">
    <source>
        <dbReference type="EMBL" id="PQO48120.1"/>
    </source>
</evidence>
<dbReference type="EMBL" id="PUHZ01000001">
    <property type="protein sequence ID" value="PQO48120.1"/>
    <property type="molecule type" value="Genomic_DNA"/>
</dbReference>
<dbReference type="Proteomes" id="UP000237819">
    <property type="component" value="Unassembled WGS sequence"/>
</dbReference>
<name>A0A2S8GUN0_9BACT</name>
<feature type="domain" description="PhoD-like phosphatase metallophosphatase" evidence="1">
    <location>
        <begin position="158"/>
        <end position="491"/>
    </location>
</feature>
<dbReference type="InterPro" id="IPR032093">
    <property type="entry name" value="PhoD_N"/>
</dbReference>
<dbReference type="Gene3D" id="2.60.40.380">
    <property type="entry name" value="Purple acid phosphatase-like, N-terminal"/>
    <property type="match status" value="1"/>
</dbReference>
<protein>
    <submittedName>
        <fullName evidence="3">Alkaline phosphatase</fullName>
    </submittedName>
</protein>
<dbReference type="InterPro" id="IPR038607">
    <property type="entry name" value="PhoD-like_sf"/>
</dbReference>
<proteinExistence type="predicted"/>
<dbReference type="InterPro" id="IPR018946">
    <property type="entry name" value="PhoD-like_MPP"/>
</dbReference>
<dbReference type="PANTHER" id="PTHR43606">
    <property type="entry name" value="PHOSPHATASE, PUTATIVE (AFU_ORTHOLOGUE AFUA_6G08710)-RELATED"/>
    <property type="match status" value="1"/>
</dbReference>
<dbReference type="AlphaFoldDB" id="A0A2S8GUN0"/>
<dbReference type="InterPro" id="IPR029052">
    <property type="entry name" value="Metallo-depent_PP-like"/>
</dbReference>
<reference evidence="3 4" key="1">
    <citation type="submission" date="2018-02" db="EMBL/GenBank/DDBJ databases">
        <title>Comparative genomes isolates from brazilian mangrove.</title>
        <authorList>
            <person name="Araujo J.E."/>
            <person name="Taketani R.G."/>
            <person name="Silva M.C.P."/>
            <person name="Loureco M.V."/>
            <person name="Andreote F.D."/>
        </authorList>
    </citation>
    <scope>NUCLEOTIDE SEQUENCE [LARGE SCALE GENOMIC DNA]</scope>
    <source>
        <strain evidence="3 4">Nap-Phe MGV</strain>
    </source>
</reference>
<feature type="domain" description="Phospholipase D N-terminal" evidence="2">
    <location>
        <begin position="50"/>
        <end position="145"/>
    </location>
</feature>
<organism evidence="3 4">
    <name type="scientific">Blastopirellula marina</name>
    <dbReference type="NCBI Taxonomy" id="124"/>
    <lineage>
        <taxon>Bacteria</taxon>
        <taxon>Pseudomonadati</taxon>
        <taxon>Planctomycetota</taxon>
        <taxon>Planctomycetia</taxon>
        <taxon>Pirellulales</taxon>
        <taxon>Pirellulaceae</taxon>
        <taxon>Blastopirellula</taxon>
    </lineage>
</organism>
<dbReference type="Pfam" id="PF16655">
    <property type="entry name" value="PhoD_N"/>
    <property type="match status" value="1"/>
</dbReference>
<sequence>MFRSAANTFLANRRQFVLGAGSLALLPWFDQCLEGAAKRNASFSQDPFTLGVASGDPAPDGFVLWTRLAPDPIDGGGMPAEIYELTWELSEDESFQEIAKRGKAFATPQLGHSVHVEVHGLPADKWYFYRFQCGDAISPVGKARTTPGYNAAAEKLRFAFASCQHYETGYYTAFEHMAQEDLDLVLHLGDYIYEYGPNAKRIRQHNSPEIQSLDDYRNRYALYRSDPALQAAHAACPWLVVWDDHEFDNNYASDISEEKGIDHEAFLLRRANAYQAYYEMMPLRRRCLPKGPDMQLYRRIPYGQLANFEMLDTRQYRTDQPNGDKKSPYNEEAANPKNTLLGDKQEHWLMRDLIASQSNWNILGQQVMMAQVDLEQGDGEKYSMDQWPGAGHSRDRLLSFMRDRKVPNPVVLTGDIHKNWVNDLKVDFTNETEAPMGTEFVATSISSGGNGGKMEKEEELLKSENPFVKFFNGERGYVSCTVTPDEWRSDYQVVEYVDKPGAPLVTRASFVVESGKPGAIRA</sequence>
<dbReference type="OrthoDB" id="9763616at2"/>
<gene>
    <name evidence="3" type="ORF">C5Y93_00110</name>
</gene>
<evidence type="ECO:0000259" key="1">
    <source>
        <dbReference type="Pfam" id="PF09423"/>
    </source>
</evidence>
<comment type="caution">
    <text evidence="3">The sequence shown here is derived from an EMBL/GenBank/DDBJ whole genome shotgun (WGS) entry which is preliminary data.</text>
</comment>
<evidence type="ECO:0000313" key="4">
    <source>
        <dbReference type="Proteomes" id="UP000237819"/>
    </source>
</evidence>
<accession>A0A2S8GUN0</accession>
<dbReference type="SUPFAM" id="SSF56300">
    <property type="entry name" value="Metallo-dependent phosphatases"/>
    <property type="match status" value="1"/>
</dbReference>
<dbReference type="CDD" id="cd07389">
    <property type="entry name" value="MPP_PhoD"/>
    <property type="match status" value="1"/>
</dbReference>
<dbReference type="PANTHER" id="PTHR43606:SF2">
    <property type="entry name" value="ALKALINE PHOSPHATASE FAMILY PROTEIN (AFU_ORTHOLOGUE AFUA_5G03860)"/>
    <property type="match status" value="1"/>
</dbReference>
<evidence type="ECO:0000259" key="2">
    <source>
        <dbReference type="Pfam" id="PF16655"/>
    </source>
</evidence>
<dbReference type="RefSeq" id="WP_105333351.1">
    <property type="nucleotide sequence ID" value="NZ_PUHZ01000001.1"/>
</dbReference>
<dbReference type="Pfam" id="PF09423">
    <property type="entry name" value="PhoD"/>
    <property type="match status" value="1"/>
</dbReference>
<dbReference type="InterPro" id="IPR052900">
    <property type="entry name" value="Phospholipid_Metab_Enz"/>
</dbReference>